<proteinExistence type="predicted"/>
<feature type="region of interest" description="Disordered" evidence="3">
    <location>
        <begin position="264"/>
        <end position="289"/>
    </location>
</feature>
<evidence type="ECO:0000313" key="4">
    <source>
        <dbReference type="EMBL" id="TDD95806.1"/>
    </source>
</evidence>
<dbReference type="Gene3D" id="6.10.250.2410">
    <property type="match status" value="1"/>
</dbReference>
<keyword evidence="1" id="KW-0159">Chromosome partition</keyword>
<comment type="caution">
    <text evidence="4">The sequence shown here is derived from an EMBL/GenBank/DDBJ whole genome shotgun (WGS) entry which is preliminary data.</text>
</comment>
<dbReference type="PANTHER" id="PTHR33969">
    <property type="entry name" value="SEGREGATION AND CONDENSATION PROTEIN A"/>
    <property type="match status" value="1"/>
</dbReference>
<organism evidence="4 5">
    <name type="scientific">Jiangella asiatica</name>
    <dbReference type="NCBI Taxonomy" id="2530372"/>
    <lineage>
        <taxon>Bacteria</taxon>
        <taxon>Bacillati</taxon>
        <taxon>Actinomycetota</taxon>
        <taxon>Actinomycetes</taxon>
        <taxon>Jiangellales</taxon>
        <taxon>Jiangellaceae</taxon>
        <taxon>Jiangella</taxon>
    </lineage>
</organism>
<protein>
    <recommendedName>
        <fullName evidence="2">Segregation and condensation protein A</fullName>
    </recommendedName>
</protein>
<evidence type="ECO:0000313" key="5">
    <source>
        <dbReference type="Proteomes" id="UP000294739"/>
    </source>
</evidence>
<evidence type="ECO:0000256" key="2">
    <source>
        <dbReference type="ARBA" id="ARBA00044777"/>
    </source>
</evidence>
<dbReference type="GO" id="GO:0007059">
    <property type="term" value="P:chromosome segregation"/>
    <property type="evidence" value="ECO:0007669"/>
    <property type="project" value="UniProtKB-KW"/>
</dbReference>
<feature type="compositionally biased region" description="Basic and acidic residues" evidence="3">
    <location>
        <begin position="279"/>
        <end position="289"/>
    </location>
</feature>
<dbReference type="Pfam" id="PF02616">
    <property type="entry name" value="SMC_ScpA"/>
    <property type="match status" value="1"/>
</dbReference>
<reference evidence="4 5" key="1">
    <citation type="submission" date="2019-03" db="EMBL/GenBank/DDBJ databases">
        <title>Draft genome sequences of novel Actinobacteria.</title>
        <authorList>
            <person name="Sahin N."/>
            <person name="Ay H."/>
            <person name="Saygin H."/>
        </authorList>
    </citation>
    <scope>NUCLEOTIDE SEQUENCE [LARGE SCALE GENOMIC DNA]</scope>
    <source>
        <strain evidence="4 5">5K138</strain>
    </source>
</reference>
<dbReference type="EMBL" id="SMKZ01000088">
    <property type="protein sequence ID" value="TDD95806.1"/>
    <property type="molecule type" value="Genomic_DNA"/>
</dbReference>
<name>A0A4R5CAR1_9ACTN</name>
<dbReference type="InterPro" id="IPR003768">
    <property type="entry name" value="ScpA"/>
</dbReference>
<keyword evidence="5" id="KW-1185">Reference proteome</keyword>
<dbReference type="OrthoDB" id="9811016at2"/>
<dbReference type="FunCoup" id="A0A4R5CAR1">
    <property type="interactions" value="47"/>
</dbReference>
<dbReference type="AlphaFoldDB" id="A0A4R5CAR1"/>
<dbReference type="PANTHER" id="PTHR33969:SF2">
    <property type="entry name" value="SEGREGATION AND CONDENSATION PROTEIN A"/>
    <property type="match status" value="1"/>
</dbReference>
<dbReference type="InParanoid" id="A0A4R5CAR1"/>
<accession>A0A4R5CAR1</accession>
<evidence type="ECO:0000256" key="3">
    <source>
        <dbReference type="SAM" id="MobiDB-lite"/>
    </source>
</evidence>
<gene>
    <name evidence="4" type="ORF">E1269_30945</name>
</gene>
<dbReference type="Proteomes" id="UP000294739">
    <property type="component" value="Unassembled WGS sequence"/>
</dbReference>
<feature type="compositionally biased region" description="Acidic residues" evidence="3">
    <location>
        <begin position="264"/>
        <end position="278"/>
    </location>
</feature>
<evidence type="ECO:0000256" key="1">
    <source>
        <dbReference type="ARBA" id="ARBA00022829"/>
    </source>
</evidence>
<sequence length="289" mass="31674">MGAGALVSDAATLVAEPEQDEGSGFEVHLVNFEGPFDLLLTLIAKHKLDVTEVALSQVTDEFIEYIKNADWDLDETSEFLVVAATLLDLKAARLLPSGEVEDEDDLALLEARDLLFARLLQYKAYKEVAGVLAARLGEESLRFPRAVGLEERFADLLPEVVIGITPQELAQLAAKVLTPKPPPVVGMAHLHQPTVSVREEALVVVDRLRRSRVLTFRTLAADCPSTLHVVARFLSLLELYREKVVAFEQVVALGELTVRWTGDDDDEVSVGAEFDEGDGERAAEDADDD</sequence>